<dbReference type="InterPro" id="IPR050769">
    <property type="entry name" value="NAT_camello-type"/>
</dbReference>
<name>A0A498H5A3_9EURY</name>
<organism evidence="3 4">
    <name type="scientific">Methanoculleus taiwanensis</name>
    <dbReference type="NCBI Taxonomy" id="1550565"/>
    <lineage>
        <taxon>Archaea</taxon>
        <taxon>Methanobacteriati</taxon>
        <taxon>Methanobacteriota</taxon>
        <taxon>Stenosarchaea group</taxon>
        <taxon>Methanomicrobia</taxon>
        <taxon>Methanomicrobiales</taxon>
        <taxon>Methanomicrobiaceae</taxon>
        <taxon>Methanoculleus</taxon>
    </lineage>
</organism>
<dbReference type="RefSeq" id="WP_128693073.1">
    <property type="nucleotide sequence ID" value="NZ_LHQS01000001.1"/>
</dbReference>
<evidence type="ECO:0000259" key="2">
    <source>
        <dbReference type="PROSITE" id="PS51186"/>
    </source>
</evidence>
<gene>
    <name evidence="3" type="ORF">ABH15_04060</name>
</gene>
<dbReference type="CDD" id="cd04301">
    <property type="entry name" value="NAT_SF"/>
    <property type="match status" value="1"/>
</dbReference>
<evidence type="ECO:0000256" key="1">
    <source>
        <dbReference type="ARBA" id="ARBA00022679"/>
    </source>
</evidence>
<dbReference type="PANTHER" id="PTHR13947">
    <property type="entry name" value="GNAT FAMILY N-ACETYLTRANSFERASE"/>
    <property type="match status" value="1"/>
</dbReference>
<sequence length="150" mass="16818">MTLTIRRYRESEYTALCSLEEANTPGECKPAVFIRQAGVLFPETFLVADRDGEVIGYTIGARVQQDPTQAWIIRLAVREKDRRQGVGAELVAGILAAFRSMSIREVFLSVSPANVPGRNLYDRNGFFEVDYCGDYFGAGVDRTIMKRTIE</sequence>
<evidence type="ECO:0000313" key="4">
    <source>
        <dbReference type="Proteomes" id="UP000290932"/>
    </source>
</evidence>
<dbReference type="PROSITE" id="PS51186">
    <property type="entry name" value="GNAT"/>
    <property type="match status" value="1"/>
</dbReference>
<protein>
    <recommendedName>
        <fullName evidence="2">N-acetyltransferase domain-containing protein</fullName>
    </recommendedName>
</protein>
<feature type="domain" description="N-acetyltransferase" evidence="2">
    <location>
        <begin position="3"/>
        <end position="150"/>
    </location>
</feature>
<evidence type="ECO:0000313" key="3">
    <source>
        <dbReference type="EMBL" id="RXE57285.1"/>
    </source>
</evidence>
<dbReference type="EMBL" id="LHQS01000001">
    <property type="protein sequence ID" value="RXE57285.1"/>
    <property type="molecule type" value="Genomic_DNA"/>
</dbReference>
<dbReference type="PIRSF" id="PIRSF037663">
    <property type="entry name" value="Acetyltransf_GNAT_prd"/>
    <property type="match status" value="1"/>
</dbReference>
<comment type="caution">
    <text evidence="3">The sequence shown here is derived from an EMBL/GenBank/DDBJ whole genome shotgun (WGS) entry which is preliminary data.</text>
</comment>
<dbReference type="AlphaFoldDB" id="A0A498H5A3"/>
<dbReference type="OrthoDB" id="43754at2157"/>
<dbReference type="Proteomes" id="UP000290932">
    <property type="component" value="Unassembled WGS sequence"/>
</dbReference>
<dbReference type="SUPFAM" id="SSF55729">
    <property type="entry name" value="Acyl-CoA N-acyltransferases (Nat)"/>
    <property type="match status" value="1"/>
</dbReference>
<dbReference type="Pfam" id="PF00583">
    <property type="entry name" value="Acetyltransf_1"/>
    <property type="match status" value="1"/>
</dbReference>
<dbReference type="InterPro" id="IPR000182">
    <property type="entry name" value="GNAT_dom"/>
</dbReference>
<dbReference type="PANTHER" id="PTHR13947:SF37">
    <property type="entry name" value="LD18367P"/>
    <property type="match status" value="1"/>
</dbReference>
<keyword evidence="4" id="KW-1185">Reference proteome</keyword>
<dbReference type="GO" id="GO:0008080">
    <property type="term" value="F:N-acetyltransferase activity"/>
    <property type="evidence" value="ECO:0007669"/>
    <property type="project" value="InterPro"/>
</dbReference>
<dbReference type="Gene3D" id="3.40.630.30">
    <property type="match status" value="1"/>
</dbReference>
<keyword evidence="1" id="KW-0808">Transferase</keyword>
<reference evidence="3 4" key="1">
    <citation type="journal article" date="2015" name="Int. J. Syst. Evol. Microbiol.">
        <title>Methanoculleus taiwanensis sp. nov., a methanogen isolated from deep marine sediment at the deformation front area near Taiwan.</title>
        <authorList>
            <person name="Weng C.Y."/>
            <person name="Chen S.C."/>
            <person name="Lai M.C."/>
            <person name="Wu S.Y."/>
            <person name="Lin S."/>
            <person name="Yang T.F."/>
            <person name="Chen P.C."/>
        </authorList>
    </citation>
    <scope>NUCLEOTIDE SEQUENCE [LARGE SCALE GENOMIC DNA]</scope>
    <source>
        <strain evidence="3 4">CYW4</strain>
    </source>
</reference>
<dbReference type="InterPro" id="IPR017255">
    <property type="entry name" value="AcTrfase_GNAT_prd"/>
</dbReference>
<dbReference type="InterPro" id="IPR016181">
    <property type="entry name" value="Acyl_CoA_acyltransferase"/>
</dbReference>
<accession>A0A498H5A3</accession>
<proteinExistence type="predicted"/>